<feature type="domain" description="Exoribonuclease phosphorolytic" evidence="9">
    <location>
        <begin position="21"/>
        <end position="152"/>
    </location>
</feature>
<evidence type="ECO:0000313" key="11">
    <source>
        <dbReference type="EMBL" id="KAF2895800.1"/>
    </source>
</evidence>
<evidence type="ECO:0000256" key="6">
    <source>
        <dbReference type="ARBA" id="ARBA00058393"/>
    </source>
</evidence>
<comment type="function">
    <text evidence="6">Non-catalytic component of the RNA exosome complex which has 3'-&gt;5' exoribonuclease activity and participates in a multitude of cellular RNA processing and degradation events.</text>
</comment>
<evidence type="ECO:0000256" key="7">
    <source>
        <dbReference type="ARBA" id="ARBA00062379"/>
    </source>
</evidence>
<evidence type="ECO:0000256" key="1">
    <source>
        <dbReference type="ARBA" id="ARBA00004496"/>
    </source>
</evidence>
<dbReference type="InterPro" id="IPR015847">
    <property type="entry name" value="ExoRNase_PH_dom2"/>
</dbReference>
<comment type="subunit">
    <text evidence="7">Component of the RNA exosome complex.</text>
</comment>
<dbReference type="GO" id="GO:0034475">
    <property type="term" value="P:U4 snRNA 3'-end processing"/>
    <property type="evidence" value="ECO:0007669"/>
    <property type="project" value="TreeGrafter"/>
</dbReference>
<evidence type="ECO:0000259" key="9">
    <source>
        <dbReference type="Pfam" id="PF01138"/>
    </source>
</evidence>
<keyword evidence="4" id="KW-0963">Cytoplasm</keyword>
<sequence>MSRKELISEIGLRLDGRRAHELRRIRCKLGVFTQPDGSAYLEQGLTKVLAAVYGPHQVRGNRTKAQHDSAIVNCQFSMAVFSTTDRKKRPRGDRKSTEMSIHLRQALLAAIKVELYPWSQIDVYVEVLHADGGVYPACVNAATLALIDAGIPLKEYVCACTASLANNDVPMVDISHQEEIIGGPTLTVAALPMSGKVVLMEMSQRFHLDHLPKVLDKALQGCKDIKTILDEAVRRHVEDVGSSSGWGNTSEKART</sequence>
<dbReference type="PANTHER" id="PTHR11953:SF0">
    <property type="entry name" value="EXOSOME COMPLEX COMPONENT RRP41"/>
    <property type="match status" value="1"/>
</dbReference>
<comment type="caution">
    <text evidence="11">The sequence shown here is derived from an EMBL/GenBank/DDBJ whole genome shotgun (WGS) entry which is preliminary data.</text>
</comment>
<name>A0A8K0G8R6_IGNLU</name>
<dbReference type="InterPro" id="IPR001247">
    <property type="entry name" value="ExoRNase_PH_dom1"/>
</dbReference>
<dbReference type="GO" id="GO:0071051">
    <property type="term" value="P:poly(A)-dependent snoRNA 3'-end processing"/>
    <property type="evidence" value="ECO:0007669"/>
    <property type="project" value="TreeGrafter"/>
</dbReference>
<dbReference type="GO" id="GO:0000176">
    <property type="term" value="C:nuclear exosome (RNase complex)"/>
    <property type="evidence" value="ECO:0007669"/>
    <property type="project" value="TreeGrafter"/>
</dbReference>
<dbReference type="CDD" id="cd11370">
    <property type="entry name" value="RNase_PH_RRP41"/>
    <property type="match status" value="1"/>
</dbReference>
<keyword evidence="12" id="KW-1185">Reference proteome</keyword>
<dbReference type="Pfam" id="PF01138">
    <property type="entry name" value="RNase_PH"/>
    <property type="match status" value="1"/>
</dbReference>
<accession>A0A8K0G8R6</accession>
<evidence type="ECO:0000256" key="3">
    <source>
        <dbReference type="ARBA" id="ARBA00006678"/>
    </source>
</evidence>
<dbReference type="Proteomes" id="UP000801492">
    <property type="component" value="Unassembled WGS sequence"/>
</dbReference>
<protein>
    <recommendedName>
        <fullName evidence="8">Putative exosome complex component RRP41</fullName>
    </recommendedName>
</protein>
<dbReference type="EMBL" id="VTPC01005647">
    <property type="protein sequence ID" value="KAF2895800.1"/>
    <property type="molecule type" value="Genomic_DNA"/>
</dbReference>
<dbReference type="AlphaFoldDB" id="A0A8K0G8R6"/>
<dbReference type="Pfam" id="PF03725">
    <property type="entry name" value="RNase_PH_C"/>
    <property type="match status" value="1"/>
</dbReference>
<evidence type="ECO:0000313" key="12">
    <source>
        <dbReference type="Proteomes" id="UP000801492"/>
    </source>
</evidence>
<comment type="similarity">
    <text evidence="3">Belongs to the RNase PH family.</text>
</comment>
<dbReference type="GO" id="GO:0071028">
    <property type="term" value="P:nuclear mRNA surveillance"/>
    <property type="evidence" value="ECO:0007669"/>
    <property type="project" value="TreeGrafter"/>
</dbReference>
<dbReference type="FunFam" id="3.30.230.70:FF:000004">
    <property type="entry name" value="Exosome complex component Rrp41"/>
    <property type="match status" value="1"/>
</dbReference>
<dbReference type="GO" id="GO:0016075">
    <property type="term" value="P:rRNA catabolic process"/>
    <property type="evidence" value="ECO:0007669"/>
    <property type="project" value="TreeGrafter"/>
</dbReference>
<keyword evidence="5" id="KW-0271">Exosome</keyword>
<evidence type="ECO:0000256" key="8">
    <source>
        <dbReference type="ARBA" id="ARBA00073078"/>
    </source>
</evidence>
<dbReference type="InterPro" id="IPR020568">
    <property type="entry name" value="Ribosomal_Su5_D2-typ_SF"/>
</dbReference>
<dbReference type="GO" id="GO:0003723">
    <property type="term" value="F:RNA binding"/>
    <property type="evidence" value="ECO:0007669"/>
    <property type="project" value="TreeGrafter"/>
</dbReference>
<dbReference type="PANTHER" id="PTHR11953">
    <property type="entry name" value="EXOSOME COMPLEX COMPONENT"/>
    <property type="match status" value="1"/>
</dbReference>
<evidence type="ECO:0000259" key="10">
    <source>
        <dbReference type="Pfam" id="PF03725"/>
    </source>
</evidence>
<dbReference type="Gene3D" id="3.30.230.70">
    <property type="entry name" value="GHMP Kinase, N-terminal domain"/>
    <property type="match status" value="1"/>
</dbReference>
<dbReference type="InterPro" id="IPR050080">
    <property type="entry name" value="RNase_PH"/>
</dbReference>
<dbReference type="OrthoDB" id="27298at2759"/>
<gene>
    <name evidence="11" type="ORF">ILUMI_10366</name>
</gene>
<dbReference type="SUPFAM" id="SSF54211">
    <property type="entry name" value="Ribosomal protein S5 domain 2-like"/>
    <property type="match status" value="1"/>
</dbReference>
<dbReference type="InterPro" id="IPR036345">
    <property type="entry name" value="ExoRNase_PH_dom2_sf"/>
</dbReference>
<evidence type="ECO:0000256" key="2">
    <source>
        <dbReference type="ARBA" id="ARBA00004604"/>
    </source>
</evidence>
<organism evidence="11 12">
    <name type="scientific">Ignelater luminosus</name>
    <name type="common">Cucubano</name>
    <name type="synonym">Pyrophorus luminosus</name>
    <dbReference type="NCBI Taxonomy" id="2038154"/>
    <lineage>
        <taxon>Eukaryota</taxon>
        <taxon>Metazoa</taxon>
        <taxon>Ecdysozoa</taxon>
        <taxon>Arthropoda</taxon>
        <taxon>Hexapoda</taxon>
        <taxon>Insecta</taxon>
        <taxon>Pterygota</taxon>
        <taxon>Neoptera</taxon>
        <taxon>Endopterygota</taxon>
        <taxon>Coleoptera</taxon>
        <taxon>Polyphaga</taxon>
        <taxon>Elateriformia</taxon>
        <taxon>Elateroidea</taxon>
        <taxon>Elateridae</taxon>
        <taxon>Agrypninae</taxon>
        <taxon>Pyrophorini</taxon>
        <taxon>Ignelater</taxon>
    </lineage>
</organism>
<dbReference type="InterPro" id="IPR027408">
    <property type="entry name" value="PNPase/RNase_PH_dom_sf"/>
</dbReference>
<dbReference type="SUPFAM" id="SSF55666">
    <property type="entry name" value="Ribonuclease PH domain 2-like"/>
    <property type="match status" value="1"/>
</dbReference>
<evidence type="ECO:0000256" key="5">
    <source>
        <dbReference type="ARBA" id="ARBA00022835"/>
    </source>
</evidence>
<proteinExistence type="inferred from homology"/>
<dbReference type="GO" id="GO:0005730">
    <property type="term" value="C:nucleolus"/>
    <property type="evidence" value="ECO:0007669"/>
    <property type="project" value="UniProtKB-SubCell"/>
</dbReference>
<reference evidence="11" key="1">
    <citation type="submission" date="2019-08" db="EMBL/GenBank/DDBJ databases">
        <title>The genome of the North American firefly Photinus pyralis.</title>
        <authorList>
            <consortium name="Photinus pyralis genome working group"/>
            <person name="Fallon T.R."/>
            <person name="Sander Lower S.E."/>
            <person name="Weng J.-K."/>
        </authorList>
    </citation>
    <scope>NUCLEOTIDE SEQUENCE</scope>
    <source>
        <strain evidence="11">TRF0915ILg1</strain>
        <tissue evidence="11">Whole body</tissue>
    </source>
</reference>
<evidence type="ECO:0000256" key="4">
    <source>
        <dbReference type="ARBA" id="ARBA00022490"/>
    </source>
</evidence>
<feature type="domain" description="Exoribonuclease phosphorolytic" evidence="10">
    <location>
        <begin position="156"/>
        <end position="220"/>
    </location>
</feature>
<comment type="subcellular location">
    <subcellularLocation>
        <location evidence="1">Cytoplasm</location>
    </subcellularLocation>
    <subcellularLocation>
        <location evidence="2">Nucleus</location>
        <location evidence="2">Nucleolus</location>
    </subcellularLocation>
</comment>
<dbReference type="GO" id="GO:0000177">
    <property type="term" value="C:cytoplasmic exosome (RNase complex)"/>
    <property type="evidence" value="ECO:0007669"/>
    <property type="project" value="TreeGrafter"/>
</dbReference>